<evidence type="ECO:0000256" key="1">
    <source>
        <dbReference type="ARBA" id="ARBA00006019"/>
    </source>
</evidence>
<evidence type="ECO:0000256" key="4">
    <source>
        <dbReference type="RuleBase" id="RU003829"/>
    </source>
</evidence>
<dbReference type="PANTHER" id="PTHR11932">
    <property type="entry name" value="CULLIN"/>
    <property type="match status" value="1"/>
</dbReference>
<dbReference type="SUPFAM" id="SSF74788">
    <property type="entry name" value="Cullin repeat-like"/>
    <property type="match status" value="1"/>
</dbReference>
<dbReference type="Pfam" id="PF03637">
    <property type="entry name" value="Mob1_phocein"/>
    <property type="match status" value="1"/>
</dbReference>
<comment type="similarity">
    <text evidence="1 3 4">Belongs to the cullin family.</text>
</comment>
<dbReference type="Gene3D" id="1.20.140.30">
    <property type="entry name" value="MOB kinase activator"/>
    <property type="match status" value="1"/>
</dbReference>
<dbReference type="PROSITE" id="PS50069">
    <property type="entry name" value="CULLIN_2"/>
    <property type="match status" value="1"/>
</dbReference>
<feature type="region of interest" description="Disordered" evidence="5">
    <location>
        <begin position="676"/>
        <end position="696"/>
    </location>
</feature>
<dbReference type="SUPFAM" id="SSF101152">
    <property type="entry name" value="Mob1/phocein"/>
    <property type="match status" value="1"/>
</dbReference>
<keyword evidence="2" id="KW-0832">Ubl conjugation</keyword>
<protein>
    <submittedName>
        <fullName evidence="7">Oidioi.mRNA.OKI2018_I69.chr1.g1748.t1.cds</fullName>
    </submittedName>
</protein>
<dbReference type="InterPro" id="IPR016159">
    <property type="entry name" value="Cullin_repeat-like_dom_sf"/>
</dbReference>
<evidence type="ECO:0000259" key="6">
    <source>
        <dbReference type="PROSITE" id="PS50069"/>
    </source>
</evidence>
<evidence type="ECO:0000256" key="2">
    <source>
        <dbReference type="ARBA" id="ARBA00022843"/>
    </source>
</evidence>
<gene>
    <name evidence="7" type="ORF">OKIOD_LOCUS10513</name>
</gene>
<organism evidence="7 8">
    <name type="scientific">Oikopleura dioica</name>
    <name type="common">Tunicate</name>
    <dbReference type="NCBI Taxonomy" id="34765"/>
    <lineage>
        <taxon>Eukaryota</taxon>
        <taxon>Metazoa</taxon>
        <taxon>Chordata</taxon>
        <taxon>Tunicata</taxon>
        <taxon>Appendicularia</taxon>
        <taxon>Copelata</taxon>
        <taxon>Oikopleuridae</taxon>
        <taxon>Oikopleura</taxon>
    </lineage>
</organism>
<evidence type="ECO:0000256" key="3">
    <source>
        <dbReference type="PROSITE-ProRule" id="PRU00330"/>
    </source>
</evidence>
<dbReference type="Proteomes" id="UP001158576">
    <property type="component" value="Chromosome 1"/>
</dbReference>
<dbReference type="InterPro" id="IPR036388">
    <property type="entry name" value="WH-like_DNA-bd_sf"/>
</dbReference>
<evidence type="ECO:0000313" key="8">
    <source>
        <dbReference type="Proteomes" id="UP001158576"/>
    </source>
</evidence>
<dbReference type="InterPro" id="IPR016157">
    <property type="entry name" value="Cullin_CS"/>
</dbReference>
<dbReference type="Gene3D" id="3.30.230.130">
    <property type="entry name" value="Cullin, Chain C, Domain 2"/>
    <property type="match status" value="1"/>
</dbReference>
<dbReference type="InterPro" id="IPR036703">
    <property type="entry name" value="MOB_kinase_act_sf"/>
</dbReference>
<dbReference type="SUPFAM" id="SSF75632">
    <property type="entry name" value="Cullin homology domain"/>
    <property type="match status" value="1"/>
</dbReference>
<dbReference type="InterPro" id="IPR045093">
    <property type="entry name" value="Cullin"/>
</dbReference>
<sequence length="876" mass="102720">MSHTNGSKRWDWKWQDNVRYKKPTRLPAPEYIFELMNWVEGELNDDELFPLSSAEPWPRDFMRRIQRIFTRMHRVFVHVYYSHFRRIQEIAGEAQVNYCYKHFWFFVNAHGLIPQSELEPLADLASRICRYVENIWQGLKSAIQEIQKKNNSGLSFEELYRNAYTMVLHKHGDKLYSGLRSVVSEHLTEKVQKDVLKSLNNDFLNCLSTQWKDHQTAMVMIRDILMYMDRVYVQQHKVENVYNLGLSIFRDQVVRSPKIRVHLKTTLLDMVARERRGEIVDRGALREACSMLMILSMNDSHKSENDKRKVYIEDFEEPFLEQSREFYKLESQKFLAENSASVYIKKVEQRIAEEAERAKHYLDPSTEKEIVRVIEEELIREHLRTIVEMENSGVVYMLKNDKVEDLRDMYLILSRIGKDGIEAIKQVASDNLRAEGKSVVEENAKKSAVDYIQALLDLKEKYNRFLTESFRDDRVFKQMITSDFEHFINLNSKSPEYLSLFIDEKLKKGIKGLKDSEIDDILNKAMVMFRFLSEKDVFERYYKNHLAKRLLSSKTLSDETEKQMIQKLRQECGCQFTSKLDGMFKDISLSVTINDEFKNRNRSNLSIDLNMKILTTGYWPTQAQTQQSILPTVALNAFNEFKDFYLAKHTGRQLTLQANMGTADLNAVFYGNPKKKQTQSLDEGTSEAPAPEKPRERKHILTCSTYQMVVLMAFNKKDQWTFEELVAETDIPEKECNRCLLSMVHGKVTQRILKKDPPKGEIQKTDVISVNDNFVSKLYKVKILSAAKSGENEVETKETRTKVDEDRRHEIEAAIVRIMKSRKNLNHNQLVAEVIDQLKARFSPTPAVIKKRIEALIEREYLTRDNGDRKLYKYVA</sequence>
<evidence type="ECO:0000256" key="5">
    <source>
        <dbReference type="SAM" id="MobiDB-lite"/>
    </source>
</evidence>
<dbReference type="SUPFAM" id="SSF46785">
    <property type="entry name" value="Winged helix' DNA-binding domain"/>
    <property type="match status" value="1"/>
</dbReference>
<dbReference type="Pfam" id="PF26557">
    <property type="entry name" value="Cullin_AB"/>
    <property type="match status" value="1"/>
</dbReference>
<accession>A0ABN7SQJ2</accession>
<dbReference type="Gene3D" id="1.20.1310.10">
    <property type="entry name" value="Cullin Repeats"/>
    <property type="match status" value="4"/>
</dbReference>
<dbReference type="InterPro" id="IPR036317">
    <property type="entry name" value="Cullin_homology_sf"/>
</dbReference>
<dbReference type="SMART" id="SM00884">
    <property type="entry name" value="Cullin_Nedd8"/>
    <property type="match status" value="1"/>
</dbReference>
<dbReference type="InterPro" id="IPR019559">
    <property type="entry name" value="Cullin_neddylation_domain"/>
</dbReference>
<dbReference type="InterPro" id="IPR036390">
    <property type="entry name" value="WH_DNA-bd_sf"/>
</dbReference>
<evidence type="ECO:0000313" key="7">
    <source>
        <dbReference type="EMBL" id="CAG5105005.1"/>
    </source>
</evidence>
<dbReference type="SMART" id="SM01388">
    <property type="entry name" value="Mob1_phocein"/>
    <property type="match status" value="1"/>
</dbReference>
<proteinExistence type="inferred from homology"/>
<feature type="domain" description="Cullin family profile" evidence="6">
    <location>
        <begin position="493"/>
        <end position="744"/>
    </location>
</feature>
<dbReference type="InterPro" id="IPR001373">
    <property type="entry name" value="Cullin_N"/>
</dbReference>
<dbReference type="Pfam" id="PF00888">
    <property type="entry name" value="Cullin"/>
    <property type="match status" value="1"/>
</dbReference>
<dbReference type="InterPro" id="IPR005301">
    <property type="entry name" value="MOB_kinase_act_fam"/>
</dbReference>
<dbReference type="InterPro" id="IPR016158">
    <property type="entry name" value="Cullin_homology"/>
</dbReference>
<name>A0ABN7SQJ2_OIKDI</name>
<dbReference type="Gene3D" id="1.10.10.10">
    <property type="entry name" value="Winged helix-like DNA-binding domain superfamily/Winged helix DNA-binding domain"/>
    <property type="match status" value="1"/>
</dbReference>
<dbReference type="SMART" id="SM00182">
    <property type="entry name" value="CULLIN"/>
    <property type="match status" value="1"/>
</dbReference>
<dbReference type="InterPro" id="IPR059120">
    <property type="entry name" value="Cullin-like_AB"/>
</dbReference>
<dbReference type="Pfam" id="PF10557">
    <property type="entry name" value="Cullin_Nedd8"/>
    <property type="match status" value="1"/>
</dbReference>
<dbReference type="EMBL" id="OU015566">
    <property type="protein sequence ID" value="CAG5105005.1"/>
    <property type="molecule type" value="Genomic_DNA"/>
</dbReference>
<keyword evidence="8" id="KW-1185">Reference proteome</keyword>
<reference evidence="7 8" key="1">
    <citation type="submission" date="2021-04" db="EMBL/GenBank/DDBJ databases">
        <authorList>
            <person name="Bliznina A."/>
        </authorList>
    </citation>
    <scope>NUCLEOTIDE SEQUENCE [LARGE SCALE GENOMIC DNA]</scope>
</reference>
<dbReference type="PROSITE" id="PS01256">
    <property type="entry name" value="CULLIN_1"/>
    <property type="match status" value="1"/>
</dbReference>